<evidence type="ECO:0000259" key="2">
    <source>
        <dbReference type="Pfam" id="PF08450"/>
    </source>
</evidence>
<gene>
    <name evidence="3" type="ordered locus">Zmob_1209</name>
</gene>
<protein>
    <submittedName>
        <fullName evidence="3">SMP-30/Gluconolaconase/LRE domain protein</fullName>
    </submittedName>
</protein>
<reference evidence="3 4" key="1">
    <citation type="journal article" date="2011" name="J. Bacteriol.">
        <title>Genome sequence of the ethanol-producing Zymomonas mobilis subsp. mobilis lectotype strain ATCC 10988.</title>
        <authorList>
            <person name="Pappas K.M."/>
            <person name="Kouvelis V.N."/>
            <person name="Saunders E."/>
            <person name="Brettin T.S."/>
            <person name="Bruce D."/>
            <person name="Detter C."/>
            <person name="Balakireva M."/>
            <person name="Han C.S."/>
            <person name="Savvakis G."/>
            <person name="Kyrpides N.C."/>
            <person name="Typas M.A."/>
        </authorList>
    </citation>
    <scope>NUCLEOTIDE SEQUENCE [LARGE SCALE GENOMIC DNA]</scope>
    <source>
        <strain evidence="4">ATCC 10988 / DSM 424 / CCUG 17860 / LMG 404 / NCIMB 8938 / NRRL B-806 / ZM1</strain>
    </source>
</reference>
<evidence type="ECO:0000313" key="4">
    <source>
        <dbReference type="Proteomes" id="UP000001494"/>
    </source>
</evidence>
<dbReference type="SUPFAM" id="SSF63829">
    <property type="entry name" value="Calcium-dependent phosphotriesterase"/>
    <property type="match status" value="1"/>
</dbReference>
<dbReference type="PANTHER" id="PTHR47572:SF4">
    <property type="entry name" value="LACTONASE DRP35"/>
    <property type="match status" value="1"/>
</dbReference>
<proteinExistence type="predicted"/>
<feature type="domain" description="SMP-30/Gluconolactonase/LRE-like region" evidence="2">
    <location>
        <begin position="66"/>
        <end position="287"/>
    </location>
</feature>
<dbReference type="EMBL" id="CP002850">
    <property type="protein sequence ID" value="AEH63037.1"/>
    <property type="molecule type" value="Genomic_DNA"/>
</dbReference>
<dbReference type="KEGG" id="zmm:Zmob_1209"/>
<keyword evidence="1" id="KW-0378">Hydrolase</keyword>
<dbReference type="Proteomes" id="UP000001494">
    <property type="component" value="Chromosome"/>
</dbReference>
<dbReference type="InterPro" id="IPR011042">
    <property type="entry name" value="6-blade_b-propeller_TolB-like"/>
</dbReference>
<name>A0A0H3FZF6_ZYMMA</name>
<evidence type="ECO:0000256" key="1">
    <source>
        <dbReference type="ARBA" id="ARBA00022801"/>
    </source>
</evidence>
<dbReference type="InterPro" id="IPR013658">
    <property type="entry name" value="SGL"/>
</dbReference>
<dbReference type="InterPro" id="IPR051262">
    <property type="entry name" value="SMP-30/CGR1_Lactonase"/>
</dbReference>
<organism evidence="3 4">
    <name type="scientific">Zymomonas mobilis subsp. mobilis (strain ATCC 10988 / DSM 424 / LMG 404 / NCIMB 8938 / NRRL B-806 / ZM1)</name>
    <dbReference type="NCBI Taxonomy" id="555217"/>
    <lineage>
        <taxon>Bacteria</taxon>
        <taxon>Pseudomonadati</taxon>
        <taxon>Pseudomonadota</taxon>
        <taxon>Alphaproteobacteria</taxon>
        <taxon>Sphingomonadales</taxon>
        <taxon>Zymomonadaceae</taxon>
        <taxon>Zymomonas</taxon>
    </lineage>
</organism>
<dbReference type="GO" id="GO:0016787">
    <property type="term" value="F:hydrolase activity"/>
    <property type="evidence" value="ECO:0007669"/>
    <property type="project" value="UniProtKB-KW"/>
</dbReference>
<dbReference type="eggNOG" id="COG3386">
    <property type="taxonomic scope" value="Bacteria"/>
</dbReference>
<dbReference type="PANTHER" id="PTHR47572">
    <property type="entry name" value="LIPOPROTEIN-RELATED"/>
    <property type="match status" value="1"/>
</dbReference>
<sequence>MLACIFKLFGLACTLVFSYLFFEQKGYAENYLKKESSLAPIPASEQNLQTVFAEEWLTLPDVHGVEGPVFEQDGKLLLSDLSGKRILRISKNKEISTLFHRNDISLGGLAIDQTGHIIIASLDIAQNKGAILSLDHEGKNLKILIPVSAGLLPNDVVFDRLGGLYISDFRGNATDPSGGIYYLPPEKKNAVSVFPHLAMANGIAISPNGKEVWVTEFARNILYRLTLSDPTHIVPLDTNAVYYFTGAAPDSTRTDKNGNIYVAIYGQGRVLVFSPQGIAFAQILLPRRDEGHNLRTTSMAINKESNEIFIVTSDDKDNNSRIFKSKIPL</sequence>
<dbReference type="HOGENOM" id="CLU_036110_2_0_5"/>
<evidence type="ECO:0000313" key="3">
    <source>
        <dbReference type="EMBL" id="AEH63037.1"/>
    </source>
</evidence>
<dbReference type="RefSeq" id="WP_014500929.1">
    <property type="nucleotide sequence ID" value="NC_017262.1"/>
</dbReference>
<dbReference type="Gene3D" id="2.120.10.30">
    <property type="entry name" value="TolB, C-terminal domain"/>
    <property type="match status" value="1"/>
</dbReference>
<accession>A0A0H3FZF6</accession>
<dbReference type="OrthoDB" id="30052at2"/>
<dbReference type="AlphaFoldDB" id="A0A0H3FZF6"/>
<dbReference type="Pfam" id="PF08450">
    <property type="entry name" value="SGL"/>
    <property type="match status" value="1"/>
</dbReference>